<name>A0A445MUU7_9BACT</name>
<reference evidence="4" key="1">
    <citation type="submission" date="2018-01" db="EMBL/GenBank/DDBJ databases">
        <authorList>
            <person name="Regsiter A."/>
            <person name="William W."/>
        </authorList>
    </citation>
    <scope>NUCLEOTIDE SEQUENCE</scope>
    <source>
        <strain evidence="4">TRIP AH-1</strain>
    </source>
</reference>
<organism evidence="4">
    <name type="scientific">uncultured Desulfobacterium sp</name>
    <dbReference type="NCBI Taxonomy" id="201089"/>
    <lineage>
        <taxon>Bacteria</taxon>
        <taxon>Pseudomonadati</taxon>
        <taxon>Thermodesulfobacteriota</taxon>
        <taxon>Desulfobacteria</taxon>
        <taxon>Desulfobacterales</taxon>
        <taxon>Desulfobacteriaceae</taxon>
        <taxon>Desulfobacterium</taxon>
        <taxon>environmental samples</taxon>
    </lineage>
</organism>
<dbReference type="AlphaFoldDB" id="A0A445MUU7"/>
<evidence type="ECO:0000256" key="1">
    <source>
        <dbReference type="ARBA" id="ARBA00022679"/>
    </source>
</evidence>
<dbReference type="InterPro" id="IPR041071">
    <property type="entry name" value="DAHP_snth_FXD"/>
</dbReference>
<evidence type="ECO:0000313" key="4">
    <source>
        <dbReference type="EMBL" id="SPD73238.1"/>
    </source>
</evidence>
<dbReference type="Gene3D" id="3.30.70.1140">
    <property type="entry name" value="Phospho-2-dehydro-3-deoxyheptonate aldolase, domain 1"/>
    <property type="match status" value="1"/>
</dbReference>
<dbReference type="NCBIfam" id="NF006421">
    <property type="entry name" value="PRK08673.1"/>
    <property type="match status" value="1"/>
</dbReference>
<dbReference type="EMBL" id="OJIN01000084">
    <property type="protein sequence ID" value="SPD73238.1"/>
    <property type="molecule type" value="Genomic_DNA"/>
</dbReference>
<dbReference type="GO" id="GO:0003849">
    <property type="term" value="F:3-deoxy-7-phosphoheptulonate synthase activity"/>
    <property type="evidence" value="ECO:0007669"/>
    <property type="project" value="UniProtKB-EC"/>
</dbReference>
<dbReference type="InterPro" id="IPR013785">
    <property type="entry name" value="Aldolase_TIM"/>
</dbReference>
<dbReference type="Pfam" id="PF00793">
    <property type="entry name" value="DAHP_synth_1"/>
    <property type="match status" value="1"/>
</dbReference>
<dbReference type="SUPFAM" id="SSF51569">
    <property type="entry name" value="Aldolase"/>
    <property type="match status" value="1"/>
</dbReference>
<proteinExistence type="predicted"/>
<dbReference type="EC" id="2.5.1.54" evidence="4"/>
<dbReference type="GO" id="GO:0016832">
    <property type="term" value="F:aldehyde-lyase activity"/>
    <property type="evidence" value="ECO:0007669"/>
    <property type="project" value="InterPro"/>
</dbReference>
<evidence type="ECO:0000259" key="3">
    <source>
        <dbReference type="Pfam" id="PF18152"/>
    </source>
</evidence>
<accession>A0A445MUU7</accession>
<dbReference type="GO" id="GO:0009073">
    <property type="term" value="P:aromatic amino acid family biosynthetic process"/>
    <property type="evidence" value="ECO:0007669"/>
    <property type="project" value="InterPro"/>
</dbReference>
<dbReference type="InterPro" id="IPR052899">
    <property type="entry name" value="Class-I_DAHP_synthase"/>
</dbReference>
<dbReference type="InterPro" id="IPR006218">
    <property type="entry name" value="DAHP1/KDSA"/>
</dbReference>
<dbReference type="PANTHER" id="PTHR43018">
    <property type="entry name" value="PHOSPHO-2-DEHYDRO-3-DEOXYHEPTONATE ALDOLASE"/>
    <property type="match status" value="1"/>
</dbReference>
<dbReference type="Pfam" id="PF18152">
    <property type="entry name" value="DAHP_snth_FXD"/>
    <property type="match status" value="1"/>
</dbReference>
<gene>
    <name evidence="4" type="primary">aroF</name>
    <name evidence="4" type="ORF">PITCH_A1740047</name>
</gene>
<dbReference type="Gene3D" id="3.20.20.70">
    <property type="entry name" value="Aldolase class I"/>
    <property type="match status" value="1"/>
</dbReference>
<keyword evidence="1 4" id="KW-0808">Transferase</keyword>
<protein>
    <submittedName>
        <fullName evidence="4">Phospho-2-dehydro-3-deoxyheptonate aldolase</fullName>
        <ecNumber evidence="4">2.5.1.54</ecNumber>
    </submittedName>
</protein>
<dbReference type="NCBIfam" id="TIGR01361">
    <property type="entry name" value="DAHP_synth_Bsub"/>
    <property type="match status" value="1"/>
</dbReference>
<sequence>MIVQLKKGATQEDIKRTVERLIQLADEAGIEVHYHTVQGEELPVVAVKAAGADIAKIQEERLRQLDCVEDIKRIAEPYKLASRSYLDRRIVKAGGMEVGGNRLCIIAGPCAVESEGQIMKAARDVKAAGADMLRGGAYKPRTSPYSFQGLQEEGLRFLRQAGDASGLPIVTEITDPRNIDKYQKHRVDVYQVGARNCQNYDLLKALTELKGTAAAVLLKRGMATTLEELINAAEYLLAGNVHNVMICLRGIKGIDLKYTRNSIDTGDISVLVQNCNIPIIYDPSHACGKRSLVLETSLGAVGHGANGLMIEAHPDPENALSDGHQSLYSAKDPENPMGLFRVIEDVRKYYDFRLKITGTNG</sequence>
<dbReference type="PANTHER" id="PTHR43018:SF2">
    <property type="entry name" value="PHOSPHO-2-DEHYDRO-3-DEOXYHEPTONATE ALDOLASE"/>
    <property type="match status" value="1"/>
</dbReference>
<dbReference type="InterPro" id="IPR006268">
    <property type="entry name" value="DAHP_syn_2"/>
</dbReference>
<evidence type="ECO:0000259" key="2">
    <source>
        <dbReference type="Pfam" id="PF00793"/>
    </source>
</evidence>
<feature type="domain" description="DAHP synthetase I/KDSA" evidence="2">
    <location>
        <begin position="99"/>
        <end position="328"/>
    </location>
</feature>
<feature type="domain" description="DAHP synthase ferredoxin-like" evidence="3">
    <location>
        <begin position="1"/>
        <end position="75"/>
    </location>
</feature>